<dbReference type="PANTHER" id="PTHR21197">
    <property type="entry name" value="UDP-GALACTOPYRANOSE MUTASE"/>
    <property type="match status" value="1"/>
</dbReference>
<proteinExistence type="inferred from homology"/>
<evidence type="ECO:0000313" key="8">
    <source>
        <dbReference type="Proteomes" id="UP001138757"/>
    </source>
</evidence>
<keyword evidence="4" id="KW-0274">FAD</keyword>
<dbReference type="SUPFAM" id="SSF51971">
    <property type="entry name" value="Nucleotide-binding domain"/>
    <property type="match status" value="1"/>
</dbReference>
<evidence type="ECO:0000259" key="6">
    <source>
        <dbReference type="Pfam" id="PF03275"/>
    </source>
</evidence>
<dbReference type="PANTHER" id="PTHR21197:SF0">
    <property type="entry name" value="UDP-GALACTOPYRANOSE MUTASE"/>
    <property type="match status" value="1"/>
</dbReference>
<organism evidence="7 8">
    <name type="scientific">Sphingobium nicotianae</name>
    <dbReference type="NCBI Taxonomy" id="2782607"/>
    <lineage>
        <taxon>Bacteria</taxon>
        <taxon>Pseudomonadati</taxon>
        <taxon>Pseudomonadota</taxon>
        <taxon>Alphaproteobacteria</taxon>
        <taxon>Sphingomonadales</taxon>
        <taxon>Sphingomonadaceae</taxon>
        <taxon>Sphingobium</taxon>
    </lineage>
</organism>
<gene>
    <name evidence="7" type="primary">glf</name>
    <name evidence="7" type="ORF">KK488_07000</name>
</gene>
<comment type="cofactor">
    <cofactor evidence="1">
        <name>FAD</name>
        <dbReference type="ChEBI" id="CHEBI:57692"/>
    </cofactor>
</comment>
<evidence type="ECO:0000256" key="3">
    <source>
        <dbReference type="ARBA" id="ARBA00022630"/>
    </source>
</evidence>
<dbReference type="InterPro" id="IPR004379">
    <property type="entry name" value="UDP-GALP_mutase"/>
</dbReference>
<dbReference type="EC" id="5.4.99.9" evidence="7"/>
<evidence type="ECO:0000256" key="4">
    <source>
        <dbReference type="ARBA" id="ARBA00022827"/>
    </source>
</evidence>
<dbReference type="EMBL" id="JAHGAW010000004">
    <property type="protein sequence ID" value="MBT2186695.1"/>
    <property type="molecule type" value="Genomic_DNA"/>
</dbReference>
<dbReference type="GO" id="GO:0008767">
    <property type="term" value="F:UDP-galactopyranose mutase activity"/>
    <property type="evidence" value="ECO:0007669"/>
    <property type="project" value="UniProtKB-EC"/>
</dbReference>
<dbReference type="GO" id="GO:0050660">
    <property type="term" value="F:flavin adenine dinucleotide binding"/>
    <property type="evidence" value="ECO:0007669"/>
    <property type="project" value="TreeGrafter"/>
</dbReference>
<dbReference type="InterPro" id="IPR015899">
    <property type="entry name" value="UDP-GalPyranose_mutase_C"/>
</dbReference>
<dbReference type="GO" id="GO:0005829">
    <property type="term" value="C:cytosol"/>
    <property type="evidence" value="ECO:0007669"/>
    <property type="project" value="TreeGrafter"/>
</dbReference>
<keyword evidence="5 7" id="KW-0413">Isomerase</keyword>
<evidence type="ECO:0000256" key="1">
    <source>
        <dbReference type="ARBA" id="ARBA00001974"/>
    </source>
</evidence>
<dbReference type="NCBIfam" id="TIGR00031">
    <property type="entry name" value="UDP-GALP_mutase"/>
    <property type="match status" value="1"/>
</dbReference>
<keyword evidence="8" id="KW-1185">Reference proteome</keyword>
<sequence>MAERMAEEAGLNVLVIDRREHVAGNAFDHEDASGILIHRYGPHIFHTNSEDVFAYLSRFTDWRPYEHRVLAQVEEKQVPMPINRTTLNMIFGKSLSTDEEAEEFLAGMAEPRDEIRTSEDVVVSKVGQHLYEMFFRGYTRKQWGLDPSELDRSVTARVPTRVDTDDRYFGDKFQQMPANGYTAMFEKMLDHPRICILLDTDYKDVVGKIDYDRMVFTGPVDEYFDFRLGKLPYRSLQFRHEMVDQEQFQPVGVVNYPNEAVPYTRITEYKHLTGQVAPTTSITYEYPSAEGDPYYPIPRPENQELFREYDKLANAEENVLFVGRLATYRYYNMDQVVGQALATFRRAFVETKEA</sequence>
<keyword evidence="3" id="KW-0285">Flavoprotein</keyword>
<dbReference type="Pfam" id="PF13450">
    <property type="entry name" value="NAD_binding_8"/>
    <property type="match status" value="1"/>
</dbReference>
<accession>A0A9X1DB68</accession>
<evidence type="ECO:0000256" key="5">
    <source>
        <dbReference type="ARBA" id="ARBA00023235"/>
    </source>
</evidence>
<protein>
    <submittedName>
        <fullName evidence="7">UDP-galactopyranose mutase</fullName>
        <ecNumber evidence="7">5.4.99.9</ecNumber>
    </submittedName>
</protein>
<comment type="similarity">
    <text evidence="2">Belongs to the UDP-galactopyranose/dTDP-fucopyranose mutase family.</text>
</comment>
<evidence type="ECO:0000313" key="7">
    <source>
        <dbReference type="EMBL" id="MBT2186695.1"/>
    </source>
</evidence>
<evidence type="ECO:0000256" key="2">
    <source>
        <dbReference type="ARBA" id="ARBA00009321"/>
    </source>
</evidence>
<dbReference type="AlphaFoldDB" id="A0A9X1DB68"/>
<reference evidence="7" key="1">
    <citation type="submission" date="2021-05" db="EMBL/GenBank/DDBJ databases">
        <title>Genome of Sphingobium sp. strain.</title>
        <authorList>
            <person name="Fan R."/>
        </authorList>
    </citation>
    <scope>NUCLEOTIDE SEQUENCE</scope>
    <source>
        <strain evidence="7">H33</strain>
    </source>
</reference>
<dbReference type="Pfam" id="PF03275">
    <property type="entry name" value="GLF"/>
    <property type="match status" value="1"/>
</dbReference>
<name>A0A9X1DB68_9SPHN</name>
<dbReference type="SUPFAM" id="SSF54373">
    <property type="entry name" value="FAD-linked reductases, C-terminal domain"/>
    <property type="match status" value="1"/>
</dbReference>
<dbReference type="Gene3D" id="3.40.50.720">
    <property type="entry name" value="NAD(P)-binding Rossmann-like Domain"/>
    <property type="match status" value="3"/>
</dbReference>
<dbReference type="Proteomes" id="UP001138757">
    <property type="component" value="Unassembled WGS sequence"/>
</dbReference>
<comment type="caution">
    <text evidence="7">The sequence shown here is derived from an EMBL/GenBank/DDBJ whole genome shotgun (WGS) entry which is preliminary data.</text>
</comment>
<feature type="domain" description="UDP-galactopyranose mutase C-terminal" evidence="6">
    <location>
        <begin position="134"/>
        <end position="330"/>
    </location>
</feature>